<dbReference type="Pfam" id="PF02699">
    <property type="entry name" value="YajC"/>
    <property type="match status" value="1"/>
</dbReference>
<evidence type="ECO:0000256" key="2">
    <source>
        <dbReference type="ARBA" id="ARBA00004162"/>
    </source>
</evidence>
<evidence type="ECO:0000256" key="5">
    <source>
        <dbReference type="ARBA" id="ARBA00014962"/>
    </source>
</evidence>
<evidence type="ECO:0000256" key="9">
    <source>
        <dbReference type="ARBA" id="ARBA00022927"/>
    </source>
</evidence>
<comment type="subunit">
    <text evidence="4">Part of the SecDF-YidC-YajC translocase complex. The SecDF-YidC-YajC translocase forms a supercomplex with SecYEG, called the holo-translocon (HTL).</text>
</comment>
<sequence length="109" mass="12025">MFISPAYAQAAEGAANPLIQMAPLIVIFVIFYFLLIRPQMTARKKHMEMVSNVRRNDVVVTQGGIIGKVTKILDDNEVMVEIADNVTVKVVKATLSDVRTKPQPAANDQ</sequence>
<keyword evidence="11" id="KW-0811">Translocation</keyword>
<protein>
    <recommendedName>
        <fullName evidence="5">Sec translocon accessory complex subunit YajC</fullName>
    </recommendedName>
</protein>
<dbReference type="GO" id="GO:0015031">
    <property type="term" value="P:protein transport"/>
    <property type="evidence" value="ECO:0007669"/>
    <property type="project" value="UniProtKB-KW"/>
</dbReference>
<keyword evidence="15" id="KW-1185">Reference proteome</keyword>
<evidence type="ECO:0000256" key="3">
    <source>
        <dbReference type="ARBA" id="ARBA00006742"/>
    </source>
</evidence>
<name>A0AAF0CGD9_9PROT</name>
<proteinExistence type="inferred from homology"/>
<comment type="function">
    <text evidence="1">The SecYEG-SecDF-YajC-YidC holo-translocon (HTL) protein secretase/insertase is a supercomplex required for protein secretion, insertion of proteins into membranes, and assembly of membrane protein complexes. While the SecYEG complex is essential for assembly of a number of proteins and complexes, the SecDF-YajC-YidC subcomplex facilitates these functions.</text>
</comment>
<comment type="similarity">
    <text evidence="3">Belongs to the YajC family.</text>
</comment>
<comment type="subcellular location">
    <subcellularLocation>
        <location evidence="2">Cell membrane</location>
        <topology evidence="2">Single-pass membrane protein</topology>
    </subcellularLocation>
</comment>
<dbReference type="PANTHER" id="PTHR33909:SF1">
    <property type="entry name" value="SEC TRANSLOCON ACCESSORY COMPLEX SUBUNIT YAJC"/>
    <property type="match status" value="1"/>
</dbReference>
<evidence type="ECO:0000256" key="8">
    <source>
        <dbReference type="ARBA" id="ARBA00022692"/>
    </source>
</evidence>
<dbReference type="InterPro" id="IPR003849">
    <property type="entry name" value="Preprotein_translocase_YajC"/>
</dbReference>
<dbReference type="NCBIfam" id="TIGR00739">
    <property type="entry name" value="yajC"/>
    <property type="match status" value="1"/>
</dbReference>
<keyword evidence="9" id="KW-0653">Protein transport</keyword>
<evidence type="ECO:0000256" key="4">
    <source>
        <dbReference type="ARBA" id="ARBA00011718"/>
    </source>
</evidence>
<organism evidence="14 15">
    <name type="scientific">Hyphococcus flavus</name>
    <dbReference type="NCBI Taxonomy" id="1866326"/>
    <lineage>
        <taxon>Bacteria</taxon>
        <taxon>Pseudomonadati</taxon>
        <taxon>Pseudomonadota</taxon>
        <taxon>Alphaproteobacteria</taxon>
        <taxon>Parvularculales</taxon>
        <taxon>Parvularculaceae</taxon>
        <taxon>Hyphococcus</taxon>
    </lineage>
</organism>
<keyword evidence="12 13" id="KW-0472">Membrane</keyword>
<accession>A0AAF0CGD9</accession>
<evidence type="ECO:0000256" key="13">
    <source>
        <dbReference type="SAM" id="Phobius"/>
    </source>
</evidence>
<dbReference type="Proteomes" id="UP001214043">
    <property type="component" value="Chromosome"/>
</dbReference>
<keyword evidence="6" id="KW-0813">Transport</keyword>
<evidence type="ECO:0000313" key="14">
    <source>
        <dbReference type="EMBL" id="WDI32083.1"/>
    </source>
</evidence>
<dbReference type="EMBL" id="CP118166">
    <property type="protein sequence ID" value="WDI32083.1"/>
    <property type="molecule type" value="Genomic_DNA"/>
</dbReference>
<dbReference type="KEGG" id="hfl:PUV54_02620"/>
<evidence type="ECO:0000256" key="10">
    <source>
        <dbReference type="ARBA" id="ARBA00022989"/>
    </source>
</evidence>
<dbReference type="GO" id="GO:0005886">
    <property type="term" value="C:plasma membrane"/>
    <property type="evidence" value="ECO:0007669"/>
    <property type="project" value="UniProtKB-SubCell"/>
</dbReference>
<feature type="transmembrane region" description="Helical" evidence="13">
    <location>
        <begin position="18"/>
        <end position="36"/>
    </location>
</feature>
<evidence type="ECO:0000256" key="7">
    <source>
        <dbReference type="ARBA" id="ARBA00022475"/>
    </source>
</evidence>
<evidence type="ECO:0000313" key="15">
    <source>
        <dbReference type="Proteomes" id="UP001214043"/>
    </source>
</evidence>
<dbReference type="PANTHER" id="PTHR33909">
    <property type="entry name" value="SEC TRANSLOCON ACCESSORY COMPLEX SUBUNIT YAJC"/>
    <property type="match status" value="1"/>
</dbReference>
<gene>
    <name evidence="14" type="primary">yajC</name>
    <name evidence="14" type="ORF">PUV54_02620</name>
</gene>
<evidence type="ECO:0000256" key="11">
    <source>
        <dbReference type="ARBA" id="ARBA00023010"/>
    </source>
</evidence>
<dbReference type="PRINTS" id="PR01853">
    <property type="entry name" value="YAJCTRNLCASE"/>
</dbReference>
<keyword evidence="7" id="KW-1003">Cell membrane</keyword>
<dbReference type="RefSeq" id="WP_274493971.1">
    <property type="nucleotide sequence ID" value="NZ_CP118166.1"/>
</dbReference>
<reference evidence="14" key="1">
    <citation type="submission" date="2023-02" db="EMBL/GenBank/DDBJ databases">
        <title>Genome sequence of Hyphococcus flavus.</title>
        <authorList>
            <person name="Rong J.-C."/>
            <person name="Zhao Q."/>
            <person name="Yi M."/>
            <person name="Wu J.-Y."/>
        </authorList>
    </citation>
    <scope>NUCLEOTIDE SEQUENCE</scope>
    <source>
        <strain evidence="14">MCCC 1K03223</strain>
    </source>
</reference>
<evidence type="ECO:0000256" key="6">
    <source>
        <dbReference type="ARBA" id="ARBA00022448"/>
    </source>
</evidence>
<keyword evidence="10 13" id="KW-1133">Transmembrane helix</keyword>
<keyword evidence="8 13" id="KW-0812">Transmembrane</keyword>
<dbReference type="AlphaFoldDB" id="A0AAF0CGD9"/>
<evidence type="ECO:0000256" key="1">
    <source>
        <dbReference type="ARBA" id="ARBA00002061"/>
    </source>
</evidence>
<evidence type="ECO:0000256" key="12">
    <source>
        <dbReference type="ARBA" id="ARBA00023136"/>
    </source>
</evidence>
<dbReference type="SMART" id="SM01323">
    <property type="entry name" value="YajC"/>
    <property type="match status" value="1"/>
</dbReference>